<keyword evidence="3" id="KW-0378">Hydrolase</keyword>
<evidence type="ECO:0000313" key="7">
    <source>
        <dbReference type="Proteomes" id="UP000018144"/>
    </source>
</evidence>
<dbReference type="GO" id="GO:0005737">
    <property type="term" value="C:cytoplasm"/>
    <property type="evidence" value="ECO:0007669"/>
    <property type="project" value="UniProtKB-SubCell"/>
</dbReference>
<dbReference type="PANTHER" id="PTHR23305:SF7">
    <property type="entry name" value="OBG-TYPE G DOMAIN-CONTAINING PROTEIN"/>
    <property type="match status" value="1"/>
</dbReference>
<dbReference type="Proteomes" id="UP000018144">
    <property type="component" value="Unassembled WGS sequence"/>
</dbReference>
<dbReference type="OrthoDB" id="424823at2759"/>
<dbReference type="PANTHER" id="PTHR23305">
    <property type="entry name" value="OBG GTPASE FAMILY"/>
    <property type="match status" value="1"/>
</dbReference>
<dbReference type="EMBL" id="HF935287">
    <property type="protein sequence ID" value="CCX06388.1"/>
    <property type="molecule type" value="Genomic_DNA"/>
</dbReference>
<dbReference type="AlphaFoldDB" id="U4L290"/>
<evidence type="ECO:0000259" key="4">
    <source>
        <dbReference type="PROSITE" id="PS51710"/>
    </source>
</evidence>
<dbReference type="PROSITE" id="PS51710">
    <property type="entry name" value="G_OBG"/>
    <property type="match status" value="1"/>
</dbReference>
<dbReference type="CDD" id="cd01900">
    <property type="entry name" value="YchF"/>
    <property type="match status" value="1"/>
</dbReference>
<dbReference type="PIRSF" id="PIRSF006641">
    <property type="entry name" value="CHP00092"/>
    <property type="match status" value="1"/>
</dbReference>
<dbReference type="Gene3D" id="3.10.20.30">
    <property type="match status" value="1"/>
</dbReference>
<feature type="domain" description="TGS" evidence="5">
    <location>
        <begin position="308"/>
        <end position="394"/>
    </location>
</feature>
<dbReference type="OMA" id="DFHDLCE"/>
<evidence type="ECO:0000313" key="6">
    <source>
        <dbReference type="EMBL" id="CCX06388.1"/>
    </source>
</evidence>
<evidence type="ECO:0000256" key="1">
    <source>
        <dbReference type="ARBA" id="ARBA00022741"/>
    </source>
</evidence>
<dbReference type="SUPFAM" id="SSF81271">
    <property type="entry name" value="TGS-like"/>
    <property type="match status" value="1"/>
</dbReference>
<keyword evidence="2 3" id="KW-0067">ATP-binding</keyword>
<dbReference type="STRING" id="1076935.U4L290"/>
<feature type="domain" description="OBG-type G" evidence="4">
    <location>
        <begin position="24"/>
        <end position="285"/>
    </location>
</feature>
<dbReference type="PROSITE" id="PS51880">
    <property type="entry name" value="TGS"/>
    <property type="match status" value="1"/>
</dbReference>
<keyword evidence="1 3" id="KW-0547">Nucleotide-binding</keyword>
<dbReference type="InterPro" id="IPR027417">
    <property type="entry name" value="P-loop_NTPase"/>
</dbReference>
<dbReference type="FunFam" id="1.10.150.300:FF:000001">
    <property type="entry name" value="Ribosome-binding ATPase YchF"/>
    <property type="match status" value="1"/>
</dbReference>
<feature type="binding site" evidence="3">
    <location>
        <position position="232"/>
    </location>
    <ligand>
        <name>ATP</name>
        <dbReference type="ChEBI" id="CHEBI:30616"/>
    </ligand>
</feature>
<keyword evidence="7" id="KW-1185">Reference proteome</keyword>
<dbReference type="GO" id="GO:0016887">
    <property type="term" value="F:ATP hydrolysis activity"/>
    <property type="evidence" value="ECO:0007669"/>
    <property type="project" value="UniProtKB-UniRule"/>
</dbReference>
<name>U4L290_PYROM</name>
<dbReference type="InterPro" id="IPR041706">
    <property type="entry name" value="YchF_N"/>
</dbReference>
<dbReference type="eggNOG" id="KOG1491">
    <property type="taxonomic scope" value="Eukaryota"/>
</dbReference>
<dbReference type="FunFam" id="3.10.20.30:FF:000001">
    <property type="entry name" value="Ribosome-binding ATPase YchF"/>
    <property type="match status" value="1"/>
</dbReference>
<dbReference type="InterPro" id="IPR006073">
    <property type="entry name" value="GTP-bd"/>
</dbReference>
<dbReference type="CDD" id="cd04867">
    <property type="entry name" value="TGS_YchF_OLA1"/>
    <property type="match status" value="1"/>
</dbReference>
<protein>
    <recommendedName>
        <fullName evidence="3">Obg-like ATPase 1</fullName>
    </recommendedName>
</protein>
<dbReference type="Pfam" id="PF06071">
    <property type="entry name" value="YchF-GTPase_C"/>
    <property type="match status" value="1"/>
</dbReference>
<comment type="function">
    <text evidence="3">Hydrolyzes ATP, and can also hydrolyze GTP with lower efficiency. Has lower affinity for GTP.</text>
</comment>
<comment type="similarity">
    <text evidence="3">Belongs to the TRAFAC class OBG-HflX-like GTPase superfamily. OBG GTPase family. YchF/OLA1 subfamily.</text>
</comment>
<comment type="subunit">
    <text evidence="3">Monomer.</text>
</comment>
<dbReference type="InterPro" id="IPR012675">
    <property type="entry name" value="Beta-grasp_dom_sf"/>
</dbReference>
<gene>
    <name evidence="6" type="ORF">PCON_05975</name>
</gene>
<dbReference type="HAMAP" id="MF_00944">
    <property type="entry name" value="YchF_OLA1_ATPase"/>
    <property type="match status" value="1"/>
</dbReference>
<comment type="subcellular location">
    <subcellularLocation>
        <location evidence="3">Cytoplasm</location>
    </subcellularLocation>
</comment>
<dbReference type="GO" id="GO:0043023">
    <property type="term" value="F:ribosomal large subunit binding"/>
    <property type="evidence" value="ECO:0007669"/>
    <property type="project" value="UniProtKB-UniRule"/>
</dbReference>
<reference evidence="6 7" key="1">
    <citation type="journal article" date="2013" name="PLoS Genet.">
        <title>The genome and development-dependent transcriptomes of Pyronema confluens: a window into fungal evolution.</title>
        <authorList>
            <person name="Traeger S."/>
            <person name="Altegoer F."/>
            <person name="Freitag M."/>
            <person name="Gabaldon T."/>
            <person name="Kempken F."/>
            <person name="Kumar A."/>
            <person name="Marcet-Houben M."/>
            <person name="Poggeler S."/>
            <person name="Stajich J.E."/>
            <person name="Nowrousian M."/>
        </authorList>
    </citation>
    <scope>NUCLEOTIDE SEQUENCE [LARGE SCALE GENOMIC DNA]</scope>
    <source>
        <strain evidence="7">CBS 100304</strain>
        <tissue evidence="6">Vegetative mycelium</tissue>
    </source>
</reference>
<dbReference type="Gene3D" id="3.40.50.300">
    <property type="entry name" value="P-loop containing nucleotide triphosphate hydrolases"/>
    <property type="match status" value="1"/>
</dbReference>
<dbReference type="SUPFAM" id="SSF52540">
    <property type="entry name" value="P-loop containing nucleoside triphosphate hydrolases"/>
    <property type="match status" value="1"/>
</dbReference>
<dbReference type="Gene3D" id="1.10.150.300">
    <property type="entry name" value="TGS-like domain"/>
    <property type="match status" value="1"/>
</dbReference>
<evidence type="ECO:0000256" key="2">
    <source>
        <dbReference type="ARBA" id="ARBA00022840"/>
    </source>
</evidence>
<dbReference type="GO" id="GO:0005525">
    <property type="term" value="F:GTP binding"/>
    <property type="evidence" value="ECO:0007669"/>
    <property type="project" value="InterPro"/>
</dbReference>
<evidence type="ECO:0000259" key="5">
    <source>
        <dbReference type="PROSITE" id="PS51880"/>
    </source>
</evidence>
<dbReference type="Pfam" id="PF01926">
    <property type="entry name" value="MMR_HSR1"/>
    <property type="match status" value="1"/>
</dbReference>
<feature type="binding site" evidence="3">
    <location>
        <begin position="33"/>
        <end position="38"/>
    </location>
    <ligand>
        <name>ATP</name>
        <dbReference type="ChEBI" id="CHEBI:30616"/>
    </ligand>
</feature>
<proteinExistence type="inferred from homology"/>
<dbReference type="InterPro" id="IPR031167">
    <property type="entry name" value="G_OBG"/>
</dbReference>
<dbReference type="NCBIfam" id="TIGR00092">
    <property type="entry name" value="redox-regulated ATPase YchF"/>
    <property type="match status" value="1"/>
</dbReference>
<dbReference type="GO" id="GO:0005524">
    <property type="term" value="F:ATP binding"/>
    <property type="evidence" value="ECO:0007669"/>
    <property type="project" value="UniProtKB-UniRule"/>
</dbReference>
<dbReference type="InterPro" id="IPR004396">
    <property type="entry name" value="ATPase_YchF/OLA1"/>
</dbReference>
<dbReference type="InterPro" id="IPR023192">
    <property type="entry name" value="TGS-like_dom_sf"/>
</dbReference>
<dbReference type="InterPro" id="IPR012676">
    <property type="entry name" value="TGS-like"/>
</dbReference>
<dbReference type="InterPro" id="IPR013029">
    <property type="entry name" value="YchF_C"/>
</dbReference>
<organism evidence="6 7">
    <name type="scientific">Pyronema omphalodes (strain CBS 100304)</name>
    <name type="common">Pyronema confluens</name>
    <dbReference type="NCBI Taxonomy" id="1076935"/>
    <lineage>
        <taxon>Eukaryota</taxon>
        <taxon>Fungi</taxon>
        <taxon>Dikarya</taxon>
        <taxon>Ascomycota</taxon>
        <taxon>Pezizomycotina</taxon>
        <taxon>Pezizomycetes</taxon>
        <taxon>Pezizales</taxon>
        <taxon>Pyronemataceae</taxon>
        <taxon>Pyronema</taxon>
    </lineage>
</organism>
<keyword evidence="3" id="KW-0963">Cytoplasm</keyword>
<dbReference type="PRINTS" id="PR00326">
    <property type="entry name" value="GTP1OBG"/>
</dbReference>
<dbReference type="InterPro" id="IPR004095">
    <property type="entry name" value="TGS"/>
</dbReference>
<accession>U4L290</accession>
<evidence type="ECO:0000256" key="3">
    <source>
        <dbReference type="HAMAP-Rule" id="MF_03167"/>
    </source>
</evidence>
<sequence length="400" mass="44327">MPPKKALATAVATAARFGRVRNNLKMGVVGLPNVGKSSLFNLLTSQAAAAENYPFCTIEPNEARCPVPDERFDYLAKLYKPQAQHNAYLSITDIAGLIAGASEGAGLGNAFLSHIQAVDGIYHVVRAFENMDIIHVDDSIDPVRDMMTINSELCKKDLSIVVQGIEDEAKARKKVGAAKRDQLFDDVSGKVTELLKKSTPIRDGKWEAKEVECINEKLKLITTKPMVYLVNMEMNDYAKKGVNNKWLPNIRDWIKGNGGGSVIPMSVDFEQALWDRKEDPKEAEEFLKKMGAQSTLPEIIREGFQQLGLIYYFTAGEKEVKAWTIREGTMAPQAAGVIHGDFEKGFIKAEVVGWEDFRRLGKAGSMADIKAAGKLRMEGKQYIVKDGDVVHFMVNAKKKK</sequence>